<dbReference type="AlphaFoldDB" id="A0A0B2U836"/>
<name>A0A0B2U836_9GAMM</name>
<dbReference type="EMBL" id="JHQK01000006">
    <property type="protein sequence ID" value="KHN67151.1"/>
    <property type="molecule type" value="Genomic_DNA"/>
</dbReference>
<dbReference type="Proteomes" id="UP000031012">
    <property type="component" value="Unassembled WGS sequence"/>
</dbReference>
<organism evidence="1 2">
    <name type="scientific">Acinetobacter oleivorans</name>
    <dbReference type="NCBI Taxonomy" id="1148157"/>
    <lineage>
        <taxon>Bacteria</taxon>
        <taxon>Pseudomonadati</taxon>
        <taxon>Pseudomonadota</taxon>
        <taxon>Gammaproteobacteria</taxon>
        <taxon>Moraxellales</taxon>
        <taxon>Moraxellaceae</taxon>
        <taxon>Acinetobacter</taxon>
    </lineage>
</organism>
<proteinExistence type="predicted"/>
<evidence type="ECO:0000313" key="1">
    <source>
        <dbReference type="EMBL" id="KHN67151.1"/>
    </source>
</evidence>
<comment type="caution">
    <text evidence="1">The sequence shown here is derived from an EMBL/GenBank/DDBJ whole genome shotgun (WGS) entry which is preliminary data.</text>
</comment>
<accession>A0A0B2U836</accession>
<reference evidence="1 2" key="1">
    <citation type="submission" date="2014-03" db="EMBL/GenBank/DDBJ databases">
        <title>Genome sequence of the diesel-degrader and plant-growth promoter Acinetobacter oleivorans PF-1 isolated from the roots of poplar tree.</title>
        <authorList>
            <person name="Gkorezis P."/>
            <person name="van Hamme J."/>
            <person name="Rineau F."/>
            <person name="Vangronsveld J."/>
            <person name="Francetti A."/>
        </authorList>
    </citation>
    <scope>NUCLEOTIDE SEQUENCE [LARGE SCALE GENOMIC DNA]</scope>
    <source>
        <strain evidence="1 2">PF1</strain>
    </source>
</reference>
<sequence length="75" mass="8634">MAVRAFFINLFAHISLITLFDNDFHLLFFVPFYNLAEQHITNLYSSLPKALMFASCQNLESCKSLFDEPTKQAAK</sequence>
<evidence type="ECO:0000313" key="2">
    <source>
        <dbReference type="Proteomes" id="UP000031012"/>
    </source>
</evidence>
<protein>
    <submittedName>
        <fullName evidence="1">Uncharacterized protein</fullName>
    </submittedName>
</protein>
<gene>
    <name evidence="1" type="ORF">DH17_16365</name>
</gene>